<dbReference type="InterPro" id="IPR030559">
    <property type="entry name" value="PolZ_Rev3"/>
</dbReference>
<evidence type="ECO:0000313" key="2">
    <source>
        <dbReference type="EMBL" id="RVW53177.1"/>
    </source>
</evidence>
<dbReference type="GO" id="GO:0016035">
    <property type="term" value="C:zeta DNA polymerase complex"/>
    <property type="evidence" value="ECO:0007669"/>
    <property type="project" value="InterPro"/>
</dbReference>
<reference evidence="2 3" key="1">
    <citation type="journal article" date="2018" name="PLoS Genet.">
        <title>Population sequencing reveals clonal diversity and ancestral inbreeding in the grapevine cultivar Chardonnay.</title>
        <authorList>
            <person name="Roach M.J."/>
            <person name="Johnson D.L."/>
            <person name="Bohlmann J."/>
            <person name="van Vuuren H.J."/>
            <person name="Jones S.J."/>
            <person name="Pretorius I.S."/>
            <person name="Schmidt S.A."/>
            <person name="Borneman A.R."/>
        </authorList>
    </citation>
    <scope>NUCLEOTIDE SEQUENCE [LARGE SCALE GENOMIC DNA]</scope>
    <source>
        <strain evidence="3">cv. Chardonnay</strain>
        <tissue evidence="2">Leaf</tissue>
    </source>
</reference>
<dbReference type="EMBL" id="QGNW01001156">
    <property type="protein sequence ID" value="RVW53177.1"/>
    <property type="molecule type" value="Genomic_DNA"/>
</dbReference>
<gene>
    <name evidence="2" type="primary">REV3_5</name>
    <name evidence="2" type="ORF">CK203_087567</name>
</gene>
<dbReference type="GO" id="GO:0019985">
    <property type="term" value="P:translesion synthesis"/>
    <property type="evidence" value="ECO:0007669"/>
    <property type="project" value="InterPro"/>
</dbReference>
<proteinExistence type="predicted"/>
<dbReference type="Proteomes" id="UP000288805">
    <property type="component" value="Unassembled WGS sequence"/>
</dbReference>
<dbReference type="PANTHER" id="PTHR45812">
    <property type="entry name" value="DNA POLYMERASE ZETA CATALYTIC SUBUNIT"/>
    <property type="match status" value="1"/>
</dbReference>
<dbReference type="PANTHER" id="PTHR45812:SF1">
    <property type="entry name" value="DNA POLYMERASE ZETA CATALYTIC SUBUNIT"/>
    <property type="match status" value="1"/>
</dbReference>
<protein>
    <submittedName>
        <fullName evidence="2">DNA polymerase zeta catalytic subunit</fullName>
    </submittedName>
</protein>
<feature type="region of interest" description="Disordered" evidence="1">
    <location>
        <begin position="538"/>
        <end position="581"/>
    </location>
</feature>
<comment type="caution">
    <text evidence="2">The sequence shown here is derived from an EMBL/GenBank/DDBJ whole genome shotgun (WGS) entry which is preliminary data.</text>
</comment>
<organism evidence="2 3">
    <name type="scientific">Vitis vinifera</name>
    <name type="common">Grape</name>
    <dbReference type="NCBI Taxonomy" id="29760"/>
    <lineage>
        <taxon>Eukaryota</taxon>
        <taxon>Viridiplantae</taxon>
        <taxon>Streptophyta</taxon>
        <taxon>Embryophyta</taxon>
        <taxon>Tracheophyta</taxon>
        <taxon>Spermatophyta</taxon>
        <taxon>Magnoliopsida</taxon>
        <taxon>eudicotyledons</taxon>
        <taxon>Gunneridae</taxon>
        <taxon>Pentapetalae</taxon>
        <taxon>rosids</taxon>
        <taxon>Vitales</taxon>
        <taxon>Vitaceae</taxon>
        <taxon>Viteae</taxon>
        <taxon>Vitis</taxon>
    </lineage>
</organism>
<dbReference type="AlphaFoldDB" id="A0A438EZK0"/>
<sequence length="971" mass="107155">MEMIDSWDTNPWDLYQEIQGNLVSLISASFILCPVQTDTLLALSFCSIDYNLYGMGHLHLSKMKFRHPVPDVFSSRKVNYNGQQKPEPDDFACISAHLQADSSGDTCLSSPVWISSTIPGGWMWQFSSQLDASPGQGICSPKRQSTCELEGDAIVEEILNQQFKLYSSLSQTHSDVKMVRSLIPIWEEEFERTGMHEVAMPPDPGKPLPEDVLRSLSHGLEFENKLGELCNQAGDSLAFTPLEKDERFMQSITSSADERNLVGDVLVSPNENDGEPSKCFKDQNKNISPVSQGSLCEEDDDAIPSEGRGMCLQQLSVDERQRSENIGPSGLKHSTALSTAWSSECPDALFSSFKSLQKVMDSLPARLGGQSTAPVSLAMLGNKQWSSMWHSCFHITAVDVELYCGINVHCFAFSKEVSYLPYQKAPLLPESRPPSSCRECCHLLVMEFGNSEEEKVADNEALGLLSWLASSQAAEDINSDDELVCQTILSPLLPTVTIDKVLEKANMDYENESQQECQDILDSVEDLADFKGLKERASCSTDHSHSPQTSLEKMIPQVDGSGDDPNDCSGNSSETEMKSETKRFLSTSLNMAKKDASEVKDGADKSFLARNEEENVVRLYAIKGTERCFISSPKTVSCIAGQWASHEAFSVSQLLAFIYPSANRFSRACDFNSDYSACSMYGKLPSFSSTDGSLLINISKDVQFDHCGRRDDKVGTEATAGSRNFTITGHSQMNTGTKESLQPFNTEVRDSAASMVDFEFSNCKEYACKPDPSTDVQFLKFDTGDKHFVDERLKQTKASASSCLSNSPFEHEMVCRDGYTCKSGRDCRTSIECLPEISSENLEGWDGATGTTLSQFKNCGGGDWGNDAGLSGTHNLVSTVVNMEAKPVELIGMTFHQKPPTVDWTDGTFDNASLSPAIPNCSSLENEESCKGKSGQNSNCLELRYRFVFPLPLRFHVCHLQPCIFLIIAWH</sequence>
<name>A0A438EZK0_VITVI</name>
<evidence type="ECO:0000313" key="3">
    <source>
        <dbReference type="Proteomes" id="UP000288805"/>
    </source>
</evidence>
<dbReference type="GO" id="GO:0006281">
    <property type="term" value="P:DNA repair"/>
    <property type="evidence" value="ECO:0007669"/>
    <property type="project" value="InterPro"/>
</dbReference>
<accession>A0A438EZK0</accession>
<evidence type="ECO:0000256" key="1">
    <source>
        <dbReference type="SAM" id="MobiDB-lite"/>
    </source>
</evidence>